<dbReference type="EMBL" id="KQ424814">
    <property type="protein sequence ID" value="KOF70426.1"/>
    <property type="molecule type" value="Genomic_DNA"/>
</dbReference>
<organism evidence="1">
    <name type="scientific">Octopus bimaculoides</name>
    <name type="common">California two-spotted octopus</name>
    <dbReference type="NCBI Taxonomy" id="37653"/>
    <lineage>
        <taxon>Eukaryota</taxon>
        <taxon>Metazoa</taxon>
        <taxon>Spiralia</taxon>
        <taxon>Lophotrochozoa</taxon>
        <taxon>Mollusca</taxon>
        <taxon>Cephalopoda</taxon>
        <taxon>Coleoidea</taxon>
        <taxon>Octopodiformes</taxon>
        <taxon>Octopoda</taxon>
        <taxon>Incirrata</taxon>
        <taxon>Octopodidae</taxon>
        <taxon>Octopus</taxon>
    </lineage>
</organism>
<proteinExistence type="predicted"/>
<gene>
    <name evidence="1" type="ORF">OCBIM_22002893mg</name>
</gene>
<accession>A0A0L8G080</accession>
<protein>
    <submittedName>
        <fullName evidence="1">Uncharacterized protein</fullName>
    </submittedName>
</protein>
<name>A0A0L8G080_OCTBM</name>
<reference evidence="1" key="1">
    <citation type="submission" date="2015-07" db="EMBL/GenBank/DDBJ databases">
        <title>MeaNS - Measles Nucleotide Surveillance Program.</title>
        <authorList>
            <person name="Tran T."/>
            <person name="Druce J."/>
        </authorList>
    </citation>
    <scope>NUCLEOTIDE SEQUENCE</scope>
    <source>
        <strain evidence="1">UCB-OBI-ISO-001</strain>
        <tissue evidence="1">Gonad</tissue>
    </source>
</reference>
<dbReference type="AlphaFoldDB" id="A0A0L8G080"/>
<evidence type="ECO:0000313" key="1">
    <source>
        <dbReference type="EMBL" id="KOF70426.1"/>
    </source>
</evidence>
<sequence>MFWAGTFTRITNNSSSYWLTSNLKSHLQSVPPPTHRILEDLLCMAWNWPDSFNLQCVISANFNEESVEMLTTLKIWLFVIYPAFQNGNNVSIISSNFNLFS</sequence>